<evidence type="ECO:0000256" key="1">
    <source>
        <dbReference type="ARBA" id="ARBA00002832"/>
    </source>
</evidence>
<dbReference type="NCBIfam" id="TIGR03676">
    <property type="entry name" value="aRF1_eRF1"/>
    <property type="match status" value="1"/>
</dbReference>
<evidence type="ECO:0000256" key="8">
    <source>
        <dbReference type="ARBA" id="ARBA00031168"/>
    </source>
</evidence>
<dbReference type="PANTHER" id="PTHR10113">
    <property type="entry name" value="PEPTIDE CHAIN RELEASE FACTOR SUBUNIT 1"/>
    <property type="match status" value="1"/>
</dbReference>
<keyword evidence="6 9" id="KW-0963">Cytoplasm</keyword>
<dbReference type="AlphaFoldDB" id="A0A2R7Y3U0"/>
<comment type="similarity">
    <text evidence="3 9">Belongs to the eukaryotic release factor 1 family.</text>
</comment>
<keyword evidence="7 9" id="KW-0648">Protein biosynthesis</keyword>
<dbReference type="GO" id="GO:0005737">
    <property type="term" value="C:cytoplasm"/>
    <property type="evidence" value="ECO:0007669"/>
    <property type="project" value="UniProtKB-SubCell"/>
</dbReference>
<reference evidence="11" key="2">
    <citation type="journal article" date="2018" name="Syst. Appl. Microbiol.">
        <title>A new symbiotic nanoarchaeote (Candidatus Nanoclepta minutus) and its host (Zestosphaera tikiterensis gen. nov., sp. nov.) from a New Zealand hot spring.</title>
        <authorList>
            <person name="St John E."/>
            <person name="Liu Y."/>
            <person name="Podar M."/>
            <person name="Stott M.B."/>
            <person name="Meneghin J."/>
            <person name="Chen Z."/>
            <person name="Lagutin K."/>
            <person name="Mitchell K."/>
            <person name="Reysenbach A.L."/>
        </authorList>
    </citation>
    <scope>NUCLEOTIDE SEQUENCE [LARGE SCALE GENOMIC DNA]</scope>
    <source>
        <strain evidence="11">NZ3</strain>
    </source>
</reference>
<dbReference type="InterPro" id="IPR004403">
    <property type="entry name" value="Peptide_chain-rel_eRF1/aRF1"/>
</dbReference>
<evidence type="ECO:0000313" key="12">
    <source>
        <dbReference type="Proteomes" id="UP000244093"/>
    </source>
</evidence>
<dbReference type="EMBL" id="NBVN01000004">
    <property type="protein sequence ID" value="PUA32221.1"/>
    <property type="molecule type" value="Genomic_DNA"/>
</dbReference>
<evidence type="ECO:0000256" key="9">
    <source>
        <dbReference type="HAMAP-Rule" id="MF_00424"/>
    </source>
</evidence>
<dbReference type="SUPFAM" id="SSF55481">
    <property type="entry name" value="N-terminal domain of eukaryotic peptide chain release factor subunit 1, ERF1"/>
    <property type="match status" value="1"/>
</dbReference>
<dbReference type="SUPFAM" id="SSF55315">
    <property type="entry name" value="L30e-like"/>
    <property type="match status" value="1"/>
</dbReference>
<proteinExistence type="inferred from homology"/>
<dbReference type="Pfam" id="PF03463">
    <property type="entry name" value="eRF1_1"/>
    <property type="match status" value="1"/>
</dbReference>
<evidence type="ECO:0000256" key="6">
    <source>
        <dbReference type="ARBA" id="ARBA00022490"/>
    </source>
</evidence>
<feature type="domain" description="eRF1/Pelota-like N-terminal" evidence="10">
    <location>
        <begin position="1"/>
        <end position="127"/>
    </location>
</feature>
<dbReference type="InterPro" id="IPR042226">
    <property type="entry name" value="eFR1_2_sf"/>
</dbReference>
<comment type="function">
    <text evidence="1 9">Directs the termination of nascent peptide synthesis (translation) in response to the termination codons UAA, UAG and UGA.</text>
</comment>
<dbReference type="Pfam" id="PF03465">
    <property type="entry name" value="eRF1_3"/>
    <property type="match status" value="1"/>
</dbReference>
<organism evidence="11 12">
    <name type="scientific">Zestosphaera tikiterensis</name>
    <dbReference type="NCBI Taxonomy" id="1973259"/>
    <lineage>
        <taxon>Archaea</taxon>
        <taxon>Thermoproteota</taxon>
        <taxon>Thermoprotei</taxon>
        <taxon>Desulfurococcales</taxon>
        <taxon>Desulfurococcaceae</taxon>
        <taxon>Zestosphaera</taxon>
    </lineage>
</organism>
<dbReference type="Gene3D" id="3.30.960.10">
    <property type="entry name" value="eRF1 domain 1"/>
    <property type="match status" value="1"/>
</dbReference>
<evidence type="ECO:0000256" key="4">
    <source>
        <dbReference type="ARBA" id="ARBA00011520"/>
    </source>
</evidence>
<dbReference type="Proteomes" id="UP000244093">
    <property type="component" value="Unassembled WGS sequence"/>
</dbReference>
<dbReference type="SUPFAM" id="SSF53137">
    <property type="entry name" value="Translational machinery components"/>
    <property type="match status" value="1"/>
</dbReference>
<comment type="caution">
    <text evidence="11">The sequence shown here is derived from an EMBL/GenBank/DDBJ whole genome shotgun (WGS) entry which is preliminary data.</text>
</comment>
<gene>
    <name evidence="9" type="primary">prf1</name>
    <name evidence="11" type="ORF">B7O98_06005</name>
</gene>
<comment type="subcellular location">
    <subcellularLocation>
        <location evidence="2 9">Cytoplasm</location>
    </subcellularLocation>
</comment>
<protein>
    <recommendedName>
        <fullName evidence="5 9">Peptide chain release factor subunit 1</fullName>
    </recommendedName>
    <alternativeName>
        <fullName evidence="8 9">Translation termination factor aRF1</fullName>
    </alternativeName>
</protein>
<accession>A0A2R7Y3U0</accession>
<evidence type="ECO:0000256" key="7">
    <source>
        <dbReference type="ARBA" id="ARBA00022917"/>
    </source>
</evidence>
<name>A0A2R7Y3U0_9CREN</name>
<evidence type="ECO:0000259" key="10">
    <source>
        <dbReference type="SMART" id="SM01194"/>
    </source>
</evidence>
<dbReference type="Gene3D" id="3.30.420.60">
    <property type="entry name" value="eRF1 domain 2"/>
    <property type="match status" value="1"/>
</dbReference>
<evidence type="ECO:0000256" key="3">
    <source>
        <dbReference type="ARBA" id="ARBA00005326"/>
    </source>
</evidence>
<comment type="subunit">
    <text evidence="4 9">Heterodimer of two subunits, one of which binds GTP.</text>
</comment>
<dbReference type="Gene3D" id="3.30.1330.30">
    <property type="match status" value="1"/>
</dbReference>
<dbReference type="GO" id="GO:0016149">
    <property type="term" value="F:translation release factor activity, codon specific"/>
    <property type="evidence" value="ECO:0007669"/>
    <property type="project" value="UniProtKB-UniRule"/>
</dbReference>
<dbReference type="InterPro" id="IPR020918">
    <property type="entry name" value="Peptide_chain-rel_aRF1"/>
</dbReference>
<evidence type="ECO:0000256" key="2">
    <source>
        <dbReference type="ARBA" id="ARBA00004496"/>
    </source>
</evidence>
<dbReference type="InterPro" id="IPR029064">
    <property type="entry name" value="Ribosomal_eL30-like_sf"/>
</dbReference>
<evidence type="ECO:0000256" key="5">
    <source>
        <dbReference type="ARBA" id="ARBA00019723"/>
    </source>
</evidence>
<dbReference type="InterPro" id="IPR005141">
    <property type="entry name" value="eRF1_2"/>
</dbReference>
<dbReference type="InterPro" id="IPR024049">
    <property type="entry name" value="eRF1_1_sf"/>
</dbReference>
<evidence type="ECO:0000313" key="11">
    <source>
        <dbReference type="EMBL" id="PUA32221.1"/>
    </source>
</evidence>
<dbReference type="SMART" id="SM01194">
    <property type="entry name" value="eRF1_1"/>
    <property type="match status" value="1"/>
</dbReference>
<dbReference type="HAMAP" id="MF_00424">
    <property type="entry name" value="Rel_fact_arch_1"/>
    <property type="match status" value="1"/>
</dbReference>
<reference evidence="11" key="1">
    <citation type="submission" date="2017-04" db="EMBL/GenBank/DDBJ databases">
        <authorList>
            <person name="Afonso C.L."/>
            <person name="Miller P.J."/>
            <person name="Scott M.A."/>
            <person name="Spackman E."/>
            <person name="Goraichik I."/>
            <person name="Dimitrov K.M."/>
            <person name="Suarez D.L."/>
            <person name="Swayne D.E."/>
        </authorList>
    </citation>
    <scope>NUCLEOTIDE SEQUENCE</scope>
    <source>
        <strain evidence="11">NZ3</strain>
    </source>
</reference>
<sequence>MSKEELKRIVKSLKTWEAHATTLLSLYIPPGRPIADVVNTLRQELSITENIKLKQTRSKVQTALEAAIDRLLKIPKTPPNGLVIFSGENDKTGEIITLVLEPPEPVNVFFYRTDKHFHTEFLEDMIEESNVYGLVIIERDEATIGLLKGNSILVLDEIEGYIPGKHSKGGWSQRRYDRIIEELTDEFHKSVAEKMNNYFLPYLEQGRLKGILVGGPGYVKNDFVKNDSIDYRLKSLIIPELIDVSSQGFPGLRELVVRAKDLLKQHTYIKTYDLLEEVKTHLAKDDGYVTYGEKEIIEALNMGAVRHLIIVEDHPRIEELSKKAEEKGAEVLVINSEIPEYEWLKKTFAGVIALLRYPIIS</sequence>
<dbReference type="InterPro" id="IPR005142">
    <property type="entry name" value="eRF1_3"/>
</dbReference>
<dbReference type="Pfam" id="PF03464">
    <property type="entry name" value="eRF1_2"/>
    <property type="match status" value="1"/>
</dbReference>
<dbReference type="InterPro" id="IPR005140">
    <property type="entry name" value="eRF1_Pelota-like_N"/>
</dbReference>